<reference evidence="1" key="1">
    <citation type="submission" date="2014-09" db="EMBL/GenBank/DDBJ databases">
        <authorList>
            <person name="Magalhaes I.L.F."/>
            <person name="Oliveira U."/>
            <person name="Santos F.R."/>
            <person name="Vidigal T.H.D.A."/>
            <person name="Brescovit A.D."/>
            <person name="Santos A.J."/>
        </authorList>
    </citation>
    <scope>NUCLEOTIDE SEQUENCE</scope>
    <source>
        <tissue evidence="1">Shoot tissue taken approximately 20 cm above the soil surface</tissue>
    </source>
</reference>
<proteinExistence type="predicted"/>
<name>A0A0A8YPF0_ARUDO</name>
<accession>A0A0A8YPF0</accession>
<protein>
    <submittedName>
        <fullName evidence="1">Uncharacterized protein</fullName>
    </submittedName>
</protein>
<evidence type="ECO:0000313" key="1">
    <source>
        <dbReference type="EMBL" id="JAD27613.1"/>
    </source>
</evidence>
<organism evidence="1">
    <name type="scientific">Arundo donax</name>
    <name type="common">Giant reed</name>
    <name type="synonym">Donax arundinaceus</name>
    <dbReference type="NCBI Taxonomy" id="35708"/>
    <lineage>
        <taxon>Eukaryota</taxon>
        <taxon>Viridiplantae</taxon>
        <taxon>Streptophyta</taxon>
        <taxon>Embryophyta</taxon>
        <taxon>Tracheophyta</taxon>
        <taxon>Spermatophyta</taxon>
        <taxon>Magnoliopsida</taxon>
        <taxon>Liliopsida</taxon>
        <taxon>Poales</taxon>
        <taxon>Poaceae</taxon>
        <taxon>PACMAD clade</taxon>
        <taxon>Arundinoideae</taxon>
        <taxon>Arundineae</taxon>
        <taxon>Arundo</taxon>
    </lineage>
</organism>
<dbReference type="AlphaFoldDB" id="A0A0A8YPF0"/>
<reference evidence="1" key="2">
    <citation type="journal article" date="2015" name="Data Brief">
        <title>Shoot transcriptome of the giant reed, Arundo donax.</title>
        <authorList>
            <person name="Barrero R.A."/>
            <person name="Guerrero F.D."/>
            <person name="Moolhuijzen P."/>
            <person name="Goolsby J.A."/>
            <person name="Tidwell J."/>
            <person name="Bellgard S.E."/>
            <person name="Bellgard M.I."/>
        </authorList>
    </citation>
    <scope>NUCLEOTIDE SEQUENCE</scope>
    <source>
        <tissue evidence="1">Shoot tissue taken approximately 20 cm above the soil surface</tissue>
    </source>
</reference>
<sequence length="39" mass="4522">MSVVDLLTHNHITGSRNKKKYSFIIQFSCSTSWLQACNY</sequence>
<dbReference type="EMBL" id="GBRH01270282">
    <property type="protein sequence ID" value="JAD27613.1"/>
    <property type="molecule type" value="Transcribed_RNA"/>
</dbReference>